<dbReference type="InterPro" id="IPR000801">
    <property type="entry name" value="Esterase-like"/>
</dbReference>
<name>A0A9D1DWB2_9FIRM</name>
<dbReference type="Pfam" id="PF00756">
    <property type="entry name" value="Esterase"/>
    <property type="match status" value="1"/>
</dbReference>
<dbReference type="Gene3D" id="3.40.50.1820">
    <property type="entry name" value="alpha/beta hydrolase"/>
    <property type="match status" value="1"/>
</dbReference>
<comment type="caution">
    <text evidence="1">The sequence shown here is derived from an EMBL/GenBank/DDBJ whole genome shotgun (WGS) entry which is preliminary data.</text>
</comment>
<protein>
    <submittedName>
        <fullName evidence="1">Acetylesterase</fullName>
    </submittedName>
</protein>
<reference evidence="1" key="2">
    <citation type="journal article" date="2021" name="PeerJ">
        <title>Extensive microbial diversity within the chicken gut microbiome revealed by metagenomics and culture.</title>
        <authorList>
            <person name="Gilroy R."/>
            <person name="Ravi A."/>
            <person name="Getino M."/>
            <person name="Pursley I."/>
            <person name="Horton D.L."/>
            <person name="Alikhan N.F."/>
            <person name="Baker D."/>
            <person name="Gharbi K."/>
            <person name="Hall N."/>
            <person name="Watson M."/>
            <person name="Adriaenssens E.M."/>
            <person name="Foster-Nyarko E."/>
            <person name="Jarju S."/>
            <person name="Secka A."/>
            <person name="Antonio M."/>
            <person name="Oren A."/>
            <person name="Chaudhuri R.R."/>
            <person name="La Ragione R."/>
            <person name="Hildebrand F."/>
            <person name="Pallen M.J."/>
        </authorList>
    </citation>
    <scope>NUCLEOTIDE SEQUENCE</scope>
    <source>
        <strain evidence="1">CHK189-12415</strain>
    </source>
</reference>
<dbReference type="AlphaFoldDB" id="A0A9D1DWB2"/>
<gene>
    <name evidence="1" type="ORF">IAB37_01215</name>
</gene>
<dbReference type="InterPro" id="IPR029058">
    <property type="entry name" value="AB_hydrolase_fold"/>
</dbReference>
<accession>A0A9D1DWB2</accession>
<reference evidence="1" key="1">
    <citation type="submission" date="2020-10" db="EMBL/GenBank/DDBJ databases">
        <authorList>
            <person name="Gilroy R."/>
        </authorList>
    </citation>
    <scope>NUCLEOTIDE SEQUENCE</scope>
    <source>
        <strain evidence="1">CHK189-12415</strain>
    </source>
</reference>
<dbReference type="GO" id="GO:0016747">
    <property type="term" value="F:acyltransferase activity, transferring groups other than amino-acyl groups"/>
    <property type="evidence" value="ECO:0007669"/>
    <property type="project" value="TreeGrafter"/>
</dbReference>
<evidence type="ECO:0000313" key="1">
    <source>
        <dbReference type="EMBL" id="HIR60182.1"/>
    </source>
</evidence>
<dbReference type="PANTHER" id="PTHR48098:SF1">
    <property type="entry name" value="DIACYLGLYCEROL ACYLTRANSFERASE_MYCOLYLTRANSFERASE AG85A"/>
    <property type="match status" value="1"/>
</dbReference>
<dbReference type="PANTHER" id="PTHR48098">
    <property type="entry name" value="ENTEROCHELIN ESTERASE-RELATED"/>
    <property type="match status" value="1"/>
</dbReference>
<organism evidence="1 2">
    <name type="scientific">Candidatus Faecivivens stercoravium</name>
    <dbReference type="NCBI Taxonomy" id="2840803"/>
    <lineage>
        <taxon>Bacteria</taxon>
        <taxon>Bacillati</taxon>
        <taxon>Bacillota</taxon>
        <taxon>Clostridia</taxon>
        <taxon>Eubacteriales</taxon>
        <taxon>Oscillospiraceae</taxon>
        <taxon>Oscillospiraceae incertae sedis</taxon>
        <taxon>Candidatus Faecivivens</taxon>
    </lineage>
</organism>
<sequence length="282" mass="31044">MALATMNFFSKSLMRTVTINVVIPTDKIVFPGMPVPEKKPFKTLYLLHGILGNYTDWVTGTRIQALANDRNLCVVMPSGDNKFYCDSALSGDKYGSFIAKDLVEFIQDTFPVSKAREDTIIGGLSMGGFGSIVNALRNPDTFGYVCALSSALIKEGILHSVNEPGRDFFTRRQYETLFGVEKVEDYAGSENDYEALADGLKDAPNKPKIYMACGTEDGLFPANVAFRDKLIADGFDVTWEEGPGAHNWAFWDAYIEKALNWLPLSDAVKGVSSENVGVTDKK</sequence>
<proteinExistence type="predicted"/>
<dbReference type="InterPro" id="IPR050583">
    <property type="entry name" value="Mycobacterial_A85_antigen"/>
</dbReference>
<dbReference type="EMBL" id="DVHA01000037">
    <property type="protein sequence ID" value="HIR60182.1"/>
    <property type="molecule type" value="Genomic_DNA"/>
</dbReference>
<dbReference type="SUPFAM" id="SSF53474">
    <property type="entry name" value="alpha/beta-Hydrolases"/>
    <property type="match status" value="1"/>
</dbReference>
<dbReference type="Proteomes" id="UP000824241">
    <property type="component" value="Unassembled WGS sequence"/>
</dbReference>
<evidence type="ECO:0000313" key="2">
    <source>
        <dbReference type="Proteomes" id="UP000824241"/>
    </source>
</evidence>